<dbReference type="Gene3D" id="3.90.1150.10">
    <property type="entry name" value="Aspartate Aminotransferase, domain 1"/>
    <property type="match status" value="1"/>
</dbReference>
<evidence type="ECO:0000256" key="2">
    <source>
        <dbReference type="ARBA" id="ARBA00003444"/>
    </source>
</evidence>
<dbReference type="PANTHER" id="PTHR42885:SF1">
    <property type="entry name" value="THREONINE-PHOSPHATE DECARBOXYLASE"/>
    <property type="match status" value="1"/>
</dbReference>
<dbReference type="CDD" id="cd00609">
    <property type="entry name" value="AAT_like"/>
    <property type="match status" value="1"/>
</dbReference>
<dbReference type="SUPFAM" id="SSF53383">
    <property type="entry name" value="PLP-dependent transferases"/>
    <property type="match status" value="1"/>
</dbReference>
<protein>
    <recommendedName>
        <fullName evidence="4">threonine-phosphate decarboxylase</fullName>
        <ecNumber evidence="4">4.1.1.81</ecNumber>
    </recommendedName>
    <alternativeName>
        <fullName evidence="8">L-threonine-O-3-phosphate decarboxylase</fullName>
    </alternativeName>
</protein>
<evidence type="ECO:0000256" key="6">
    <source>
        <dbReference type="ARBA" id="ARBA00022898"/>
    </source>
</evidence>
<comment type="pathway">
    <text evidence="3">Cofactor biosynthesis; adenosylcobalamin biosynthesis.</text>
</comment>
<name>A0ABV6L2C3_9BACI</name>
<dbReference type="InterPro" id="IPR004839">
    <property type="entry name" value="Aminotransferase_I/II_large"/>
</dbReference>
<evidence type="ECO:0000256" key="3">
    <source>
        <dbReference type="ARBA" id="ARBA00004953"/>
    </source>
</evidence>
<evidence type="ECO:0000256" key="7">
    <source>
        <dbReference type="ARBA" id="ARBA00023239"/>
    </source>
</evidence>
<dbReference type="PANTHER" id="PTHR42885">
    <property type="entry name" value="HISTIDINOL-PHOSPHATE AMINOTRANSFERASE-RELATED"/>
    <property type="match status" value="1"/>
</dbReference>
<evidence type="ECO:0000313" key="12">
    <source>
        <dbReference type="Proteomes" id="UP001589738"/>
    </source>
</evidence>
<dbReference type="Gene3D" id="3.40.640.10">
    <property type="entry name" value="Type I PLP-dependent aspartate aminotransferase-like (Major domain)"/>
    <property type="match status" value="1"/>
</dbReference>
<dbReference type="GO" id="GO:0048472">
    <property type="term" value="F:threonine-phosphate decarboxylase activity"/>
    <property type="evidence" value="ECO:0007669"/>
    <property type="project" value="UniProtKB-EC"/>
</dbReference>
<reference evidence="11 12" key="1">
    <citation type="submission" date="2024-09" db="EMBL/GenBank/DDBJ databases">
        <authorList>
            <person name="Sun Q."/>
            <person name="Mori K."/>
        </authorList>
    </citation>
    <scope>NUCLEOTIDE SEQUENCE [LARGE SCALE GENOMIC DNA]</scope>
    <source>
        <strain evidence="11 12">CGMCC 1.9126</strain>
    </source>
</reference>
<evidence type="ECO:0000256" key="9">
    <source>
        <dbReference type="ARBA" id="ARBA00048531"/>
    </source>
</evidence>
<dbReference type="PROSITE" id="PS00105">
    <property type="entry name" value="AA_TRANSFER_CLASS_1"/>
    <property type="match status" value="1"/>
</dbReference>
<comment type="catalytic activity">
    <reaction evidence="9">
        <text>O-phospho-L-threonine + H(+) = (R)-1-aminopropan-2-yl phosphate + CO2</text>
        <dbReference type="Rhea" id="RHEA:11492"/>
        <dbReference type="ChEBI" id="CHEBI:15378"/>
        <dbReference type="ChEBI" id="CHEBI:16526"/>
        <dbReference type="ChEBI" id="CHEBI:58563"/>
        <dbReference type="ChEBI" id="CHEBI:58675"/>
        <dbReference type="EC" id="4.1.1.81"/>
    </reaction>
</comment>
<dbReference type="InterPro" id="IPR005860">
    <property type="entry name" value="CobD"/>
</dbReference>
<evidence type="ECO:0000256" key="1">
    <source>
        <dbReference type="ARBA" id="ARBA00001933"/>
    </source>
</evidence>
<feature type="domain" description="Aminotransferase class I/classII large" evidence="10">
    <location>
        <begin position="24"/>
        <end position="348"/>
    </location>
</feature>
<sequence length="359" mass="41567">MKWPTHGANPQFLYKALHLDMPETVIDFSANINPIGPPATVKNRWNELFSLVSDYPDPTAERLTGLLSKQEGVRKEQILVGNGGAELISLVGRLLTGKKVLIVQPAFSEYEEACRVNQCEVRYHLMDVDRWELRIDELLVSLREVDAVFLCNPNNPTGMFFPKHTIEVLARECARYGTLLIVDEAFYDFIEEYESIVSCLQHCENMIILRSMTKMFSIPGIRLGYLMANEALLAKIRESKPHWSVNAIAMKVGEWCLSESDYIEQTIQLIKKERERLQSFYRDQEFSYSPSNVNFYLLKDTKVSDPFPFFRFLMEKGMIPRHTMNFPGLDGKWLRLAIKGENEHERLLEVMSAWRRLDS</sequence>
<dbReference type="InterPro" id="IPR004838">
    <property type="entry name" value="NHTrfase_class1_PyrdxlP-BS"/>
</dbReference>
<accession>A0ABV6L2C3</accession>
<comment type="cofactor">
    <cofactor evidence="1">
        <name>pyridoxal 5'-phosphate</name>
        <dbReference type="ChEBI" id="CHEBI:597326"/>
    </cofactor>
</comment>
<keyword evidence="7 11" id="KW-0456">Lyase</keyword>
<keyword evidence="12" id="KW-1185">Reference proteome</keyword>
<evidence type="ECO:0000313" key="11">
    <source>
        <dbReference type="EMBL" id="MFC0478243.1"/>
    </source>
</evidence>
<dbReference type="EMBL" id="JBHLUU010000128">
    <property type="protein sequence ID" value="MFC0478243.1"/>
    <property type="molecule type" value="Genomic_DNA"/>
</dbReference>
<dbReference type="Pfam" id="PF00155">
    <property type="entry name" value="Aminotran_1_2"/>
    <property type="match status" value="1"/>
</dbReference>
<dbReference type="InterPro" id="IPR015424">
    <property type="entry name" value="PyrdxlP-dep_Trfase"/>
</dbReference>
<comment type="caution">
    <text evidence="11">The sequence shown here is derived from an EMBL/GenBank/DDBJ whole genome shotgun (WGS) entry which is preliminary data.</text>
</comment>
<keyword evidence="6" id="KW-0663">Pyridoxal phosphate</keyword>
<comment type="function">
    <text evidence="2">Decarboxylates L-threonine-O-3-phosphate to yield (R)-1-amino-2-propanol O-2-phosphate, the precursor for the linkage between the nucleotide loop and the corrin ring in cobalamin.</text>
</comment>
<dbReference type="Proteomes" id="UP001589738">
    <property type="component" value="Unassembled WGS sequence"/>
</dbReference>
<evidence type="ECO:0000256" key="4">
    <source>
        <dbReference type="ARBA" id="ARBA00012285"/>
    </source>
</evidence>
<keyword evidence="5" id="KW-0169">Cobalamin biosynthesis</keyword>
<dbReference type="NCBIfam" id="TIGR01140">
    <property type="entry name" value="L_thr_O3P_dcar"/>
    <property type="match status" value="1"/>
</dbReference>
<dbReference type="RefSeq" id="WP_377059230.1">
    <property type="nucleotide sequence ID" value="NZ_JBHLUU010000128.1"/>
</dbReference>
<evidence type="ECO:0000256" key="5">
    <source>
        <dbReference type="ARBA" id="ARBA00022573"/>
    </source>
</evidence>
<organism evidence="11 12">
    <name type="scientific">Robertmurraya beringensis</name>
    <dbReference type="NCBI Taxonomy" id="641660"/>
    <lineage>
        <taxon>Bacteria</taxon>
        <taxon>Bacillati</taxon>
        <taxon>Bacillota</taxon>
        <taxon>Bacilli</taxon>
        <taxon>Bacillales</taxon>
        <taxon>Bacillaceae</taxon>
        <taxon>Robertmurraya</taxon>
    </lineage>
</organism>
<dbReference type="InterPro" id="IPR015422">
    <property type="entry name" value="PyrdxlP-dep_Trfase_small"/>
</dbReference>
<proteinExistence type="predicted"/>
<dbReference type="InterPro" id="IPR015421">
    <property type="entry name" value="PyrdxlP-dep_Trfase_major"/>
</dbReference>
<evidence type="ECO:0000259" key="10">
    <source>
        <dbReference type="Pfam" id="PF00155"/>
    </source>
</evidence>
<dbReference type="EC" id="4.1.1.81" evidence="4"/>
<evidence type="ECO:0000256" key="8">
    <source>
        <dbReference type="ARBA" id="ARBA00029996"/>
    </source>
</evidence>
<gene>
    <name evidence="11" type="primary">cobD</name>
    <name evidence="11" type="ORF">ACFFHF_23940</name>
</gene>